<dbReference type="GO" id="GO:0004252">
    <property type="term" value="F:serine-type endopeptidase activity"/>
    <property type="evidence" value="ECO:0007669"/>
    <property type="project" value="UniProtKB-UniRule"/>
</dbReference>
<dbReference type="FunFam" id="3.40.50.200:FF:000014">
    <property type="entry name" value="Proteinase K"/>
    <property type="match status" value="1"/>
</dbReference>
<dbReference type="SUPFAM" id="SSF49785">
    <property type="entry name" value="Galactose-binding domain-like"/>
    <property type="match status" value="1"/>
</dbReference>
<feature type="chain" id="PRO_5038820123" evidence="6">
    <location>
        <begin position="23"/>
        <end position="517"/>
    </location>
</feature>
<dbReference type="Pfam" id="PF00082">
    <property type="entry name" value="Peptidase_S8"/>
    <property type="match status" value="1"/>
</dbReference>
<evidence type="ECO:0000256" key="6">
    <source>
        <dbReference type="SAM" id="SignalP"/>
    </source>
</evidence>
<keyword evidence="9" id="KW-1185">Reference proteome</keyword>
<dbReference type="PROSITE" id="PS00137">
    <property type="entry name" value="SUBTILASE_HIS"/>
    <property type="match status" value="1"/>
</dbReference>
<evidence type="ECO:0000313" key="9">
    <source>
        <dbReference type="Proteomes" id="UP000520767"/>
    </source>
</evidence>
<dbReference type="EMBL" id="JACHJQ010000010">
    <property type="protein sequence ID" value="MBB4911689.1"/>
    <property type="molecule type" value="Genomic_DNA"/>
</dbReference>
<comment type="caution">
    <text evidence="8">The sequence shown here is derived from an EMBL/GenBank/DDBJ whole genome shotgun (WGS) entry which is preliminary data.</text>
</comment>
<dbReference type="GO" id="GO:0005615">
    <property type="term" value="C:extracellular space"/>
    <property type="evidence" value="ECO:0007669"/>
    <property type="project" value="TreeGrafter"/>
</dbReference>
<feature type="domain" description="P/Homo B" evidence="7">
    <location>
        <begin position="396"/>
        <end position="517"/>
    </location>
</feature>
<feature type="active site" description="Charge relay system" evidence="5">
    <location>
        <position position="339"/>
    </location>
</feature>
<keyword evidence="3 5" id="KW-0378">Hydrolase</keyword>
<dbReference type="AlphaFoldDB" id="A0A7W7QE91"/>
<dbReference type="PROSITE" id="PS51892">
    <property type="entry name" value="SUBTILASE"/>
    <property type="match status" value="1"/>
</dbReference>
<dbReference type="PROSITE" id="PS00138">
    <property type="entry name" value="SUBTILASE_SER"/>
    <property type="match status" value="1"/>
</dbReference>
<dbReference type="PANTHER" id="PTHR43806">
    <property type="entry name" value="PEPTIDASE S8"/>
    <property type="match status" value="1"/>
</dbReference>
<dbReference type="Gene3D" id="3.30.70.80">
    <property type="entry name" value="Peptidase S8 propeptide/proteinase inhibitor I9"/>
    <property type="match status" value="1"/>
</dbReference>
<keyword evidence="6" id="KW-0732">Signal</keyword>
<evidence type="ECO:0000256" key="2">
    <source>
        <dbReference type="ARBA" id="ARBA00022670"/>
    </source>
</evidence>
<feature type="active site" description="Charge relay system" evidence="5">
    <location>
        <position position="186"/>
    </location>
</feature>
<dbReference type="PRINTS" id="PR00723">
    <property type="entry name" value="SUBTILISIN"/>
</dbReference>
<dbReference type="InterPro" id="IPR036852">
    <property type="entry name" value="Peptidase_S8/S53_dom_sf"/>
</dbReference>
<dbReference type="InterPro" id="IPR015500">
    <property type="entry name" value="Peptidase_S8_subtilisin-rel"/>
</dbReference>
<dbReference type="PANTHER" id="PTHR43806:SF11">
    <property type="entry name" value="CEREVISIN-RELATED"/>
    <property type="match status" value="1"/>
</dbReference>
<dbReference type="GO" id="GO:0006508">
    <property type="term" value="P:proteolysis"/>
    <property type="evidence" value="ECO:0007669"/>
    <property type="project" value="UniProtKB-KW"/>
</dbReference>
<proteinExistence type="inferred from homology"/>
<protein>
    <submittedName>
        <fullName evidence="8">Subtilisin family serine protease</fullName>
    </submittedName>
</protein>
<reference evidence="8 9" key="1">
    <citation type="submission" date="2020-08" db="EMBL/GenBank/DDBJ databases">
        <title>Genomic Encyclopedia of Type Strains, Phase III (KMG-III): the genomes of soil and plant-associated and newly described type strains.</title>
        <authorList>
            <person name="Whitman W."/>
        </authorList>
    </citation>
    <scope>NUCLEOTIDE SEQUENCE [LARGE SCALE GENOMIC DNA]</scope>
    <source>
        <strain evidence="8 9">CECT 8960</strain>
    </source>
</reference>
<evidence type="ECO:0000256" key="4">
    <source>
        <dbReference type="ARBA" id="ARBA00022825"/>
    </source>
</evidence>
<dbReference type="SUPFAM" id="SSF52743">
    <property type="entry name" value="Subtilisin-like"/>
    <property type="match status" value="1"/>
</dbReference>
<dbReference type="InterPro" id="IPR022398">
    <property type="entry name" value="Peptidase_S8_His-AS"/>
</dbReference>
<feature type="signal peptide" evidence="6">
    <location>
        <begin position="1"/>
        <end position="22"/>
    </location>
</feature>
<sequence length="517" mass="51994">MQRKAFLSSGIFAALVASGIFATPAVASGAAADFVHASRPAGGGSFIVSLAPGVASASATASTLAERYGGDVEFVFTAAMRGFHATGLSDAQARRLAADPAVREVFQDGTATAADTQNNATWGLDRTDQRDLPLDTKYTYTGSASNVTVYVTDTGIRTSLSEFEGRASVGADFVGDGQNGIDCSGHGTHVSGTIAGKTWGVAKGAKLVSVRMLGESCGNSAPDSAGVRAIEWVTRNAVKPAVVNASWTFDSADIGDEAIAGMLSSGVQLVAASGNSATNACGTGPANVPEIVTVNATSRTDARASFSNFGSCTDIFAPGDGITSSSLSEGGSAVMSGTSMASPHVAGVAALYLSANPSASPQALRDALVAGATDGKVTNAGSGSPNKLLYSGFLSGGPEPEPCTGGANGADVAIPDNGTAVTSPVSLSDCAGSGTATTKVKVDIVHTYTADLDVALVGPSGREYVLRRAGGIGSSLGVHETYTVDTSAETRNGTWRLAVTDVYTYDTGTVDAWTLTF</sequence>
<evidence type="ECO:0000256" key="3">
    <source>
        <dbReference type="ARBA" id="ARBA00022801"/>
    </source>
</evidence>
<dbReference type="Gene3D" id="3.40.50.200">
    <property type="entry name" value="Peptidase S8/S53 domain"/>
    <property type="match status" value="1"/>
</dbReference>
<dbReference type="InterPro" id="IPR000209">
    <property type="entry name" value="Peptidase_S8/S53_dom"/>
</dbReference>
<keyword evidence="4 5" id="KW-0720">Serine protease</keyword>
<accession>A0A7W7QE91</accession>
<organism evidence="8 9">
    <name type="scientific">Actinophytocola algeriensis</name>
    <dbReference type="NCBI Taxonomy" id="1768010"/>
    <lineage>
        <taxon>Bacteria</taxon>
        <taxon>Bacillati</taxon>
        <taxon>Actinomycetota</taxon>
        <taxon>Actinomycetes</taxon>
        <taxon>Pseudonocardiales</taxon>
        <taxon>Pseudonocardiaceae</taxon>
    </lineage>
</organism>
<gene>
    <name evidence="8" type="ORF">FHR82_007959</name>
</gene>
<evidence type="ECO:0000313" key="8">
    <source>
        <dbReference type="EMBL" id="MBB4911689.1"/>
    </source>
</evidence>
<dbReference type="InterPro" id="IPR034193">
    <property type="entry name" value="PCSK9_ProteinaseK-like"/>
</dbReference>
<evidence type="ECO:0000256" key="5">
    <source>
        <dbReference type="PROSITE-ProRule" id="PRU01240"/>
    </source>
</evidence>
<dbReference type="InterPro" id="IPR002884">
    <property type="entry name" value="P_dom"/>
</dbReference>
<dbReference type="CDD" id="cd04077">
    <property type="entry name" value="Peptidases_S8_PCSK9_ProteinaseK_like"/>
    <property type="match status" value="1"/>
</dbReference>
<dbReference type="InterPro" id="IPR037045">
    <property type="entry name" value="S8pro/Inhibitor_I9_sf"/>
</dbReference>
<evidence type="ECO:0000259" key="7">
    <source>
        <dbReference type="PROSITE" id="PS51829"/>
    </source>
</evidence>
<evidence type="ECO:0000256" key="1">
    <source>
        <dbReference type="ARBA" id="ARBA00011073"/>
    </source>
</evidence>
<feature type="active site" description="Charge relay system" evidence="5">
    <location>
        <position position="153"/>
    </location>
</feature>
<dbReference type="RefSeq" id="WP_184815684.1">
    <property type="nucleotide sequence ID" value="NZ_JACHJQ010000010.1"/>
</dbReference>
<dbReference type="Gene3D" id="2.60.120.260">
    <property type="entry name" value="Galactose-binding domain-like"/>
    <property type="match status" value="1"/>
</dbReference>
<dbReference type="InterPro" id="IPR023828">
    <property type="entry name" value="Peptidase_S8_Ser-AS"/>
</dbReference>
<keyword evidence="2 5" id="KW-0645">Protease</keyword>
<comment type="similarity">
    <text evidence="1 5">Belongs to the peptidase S8 family.</text>
</comment>
<dbReference type="PROSITE" id="PS51829">
    <property type="entry name" value="P_HOMO_B"/>
    <property type="match status" value="1"/>
</dbReference>
<dbReference type="Pfam" id="PF01483">
    <property type="entry name" value="P_proprotein"/>
    <property type="match status" value="1"/>
</dbReference>
<name>A0A7W7QE91_9PSEU</name>
<dbReference type="InterPro" id="IPR050131">
    <property type="entry name" value="Peptidase_S8_subtilisin-like"/>
</dbReference>
<dbReference type="InterPro" id="IPR008979">
    <property type="entry name" value="Galactose-bd-like_sf"/>
</dbReference>
<dbReference type="Proteomes" id="UP000520767">
    <property type="component" value="Unassembled WGS sequence"/>
</dbReference>